<dbReference type="RefSeq" id="XP_067487548.1">
    <property type="nucleotide sequence ID" value="XM_067639795.1"/>
</dbReference>
<dbReference type="EMBL" id="SAEB01000012">
    <property type="protein sequence ID" value="RVD82004.1"/>
    <property type="molecule type" value="Genomic_DNA"/>
</dbReference>
<evidence type="ECO:0000313" key="2">
    <source>
        <dbReference type="EMBL" id="RVD82004.1"/>
    </source>
</evidence>
<name>A0A436ZSS8_ARTFL</name>
<dbReference type="Gene3D" id="3.90.210.10">
    <property type="entry name" value="Heat-Labile Enterotoxin, subunit A"/>
    <property type="match status" value="1"/>
</dbReference>
<evidence type="ECO:0000259" key="1">
    <source>
        <dbReference type="Pfam" id="PF24494"/>
    </source>
</evidence>
<keyword evidence="3" id="KW-1185">Reference proteome</keyword>
<reference evidence="2 3" key="1">
    <citation type="submission" date="2019-01" db="EMBL/GenBank/DDBJ databases">
        <title>Intercellular communication is required for trap formation in the nematode-trapping fungus Duddingtonia flagrans.</title>
        <authorList>
            <person name="Youssar L."/>
            <person name="Wernet V."/>
            <person name="Hensel N."/>
            <person name="Hildebrandt H.-G."/>
            <person name="Fischer R."/>
        </authorList>
    </citation>
    <scope>NUCLEOTIDE SEQUENCE [LARGE SCALE GENOMIC DNA]</scope>
    <source>
        <strain evidence="2 3">CBS H-5679</strain>
    </source>
</reference>
<dbReference type="Pfam" id="PF24494">
    <property type="entry name" value="DUF7587"/>
    <property type="match status" value="1"/>
</dbReference>
<feature type="domain" description="DUF7587" evidence="1">
    <location>
        <begin position="15"/>
        <end position="153"/>
    </location>
</feature>
<comment type="caution">
    <text evidence="2">The sequence shown here is derived from an EMBL/GenBank/DDBJ whole genome shotgun (WGS) entry which is preliminary data.</text>
</comment>
<dbReference type="GeneID" id="93592159"/>
<proteinExistence type="predicted"/>
<dbReference type="InterPro" id="IPR056009">
    <property type="entry name" value="DUF7587"/>
</dbReference>
<dbReference type="VEuPathDB" id="FungiDB:DFL_009848"/>
<gene>
    <name evidence="2" type="ORF">DFL_009848</name>
</gene>
<dbReference type="PANTHER" id="PTHR40781">
    <property type="match status" value="1"/>
</dbReference>
<organism evidence="2 3">
    <name type="scientific">Arthrobotrys flagrans</name>
    <name type="common">Nematode-trapping fungus</name>
    <name type="synonym">Trichothecium flagrans</name>
    <dbReference type="NCBI Taxonomy" id="97331"/>
    <lineage>
        <taxon>Eukaryota</taxon>
        <taxon>Fungi</taxon>
        <taxon>Dikarya</taxon>
        <taxon>Ascomycota</taxon>
        <taxon>Pezizomycotina</taxon>
        <taxon>Orbiliomycetes</taxon>
        <taxon>Orbiliales</taxon>
        <taxon>Orbiliaceae</taxon>
        <taxon>Arthrobotrys</taxon>
    </lineage>
</organism>
<evidence type="ECO:0000313" key="3">
    <source>
        <dbReference type="Proteomes" id="UP000283090"/>
    </source>
</evidence>
<sequence>MSEEIAITPLHPSSLPEYLYRIDYPRSWTTFSQNITGFRAKDLTTMGPATISQITNHLQWKINIPSRFISTLSSKSYAISWARSLEQYKNLETRDEVRLMTIKAEGLGGPMYVYNPKQAFEGAGVLPPEGLREYVRGEEYLVLYGIPASRVVRIEGIDSAVDLETTVATTMNIAETADPCCGSGTGLNMMDPRRGFDEFIRGMEELCTEMKLLVESFKLLGSHTQAVLCDTRSRIGS</sequence>
<protein>
    <recommendedName>
        <fullName evidence="1">DUF7587 domain-containing protein</fullName>
    </recommendedName>
</protein>
<accession>A0A436ZSS8</accession>
<dbReference type="Proteomes" id="UP000283090">
    <property type="component" value="Unassembled WGS sequence"/>
</dbReference>
<dbReference type="AlphaFoldDB" id="A0A436ZSS8"/>
<dbReference type="OrthoDB" id="88561at2759"/>
<dbReference type="PANTHER" id="PTHR40781:SF1">
    <property type="match status" value="1"/>
</dbReference>